<sequence>MLQIQTIMGRAEQGITSPFICMAENGLEYFVKGLHATRASQINEWIGGNMAQALSLPVAPFDLLEVGEELYEELPARIKEIGKGICFGSQTQKGYALLEPADIPRIDIVMQRQIATFDWFIRNEDRTIGNPNLLYRNCDNPLIVIDHNCAFDTGFNPKNFLQNHIFSSAFKQVLGDWVLQEEMELWLKNALPAYRKACDNLPLEWAWANEERDLPAAYNHNYTDETVRRIDNGTLWSIS</sequence>
<proteinExistence type="predicted"/>
<dbReference type="EMBL" id="ACEO02000011">
    <property type="protein sequence ID" value="EFC51418.1"/>
    <property type="molecule type" value="Genomic_DNA"/>
</dbReference>
<dbReference type="InterPro" id="IPR046748">
    <property type="entry name" value="HipA_2"/>
</dbReference>
<dbReference type="AlphaFoldDB" id="A0A9W5IPQ8"/>
<accession>A0A9W5IPQ8</accession>
<name>A0A9W5IPQ8_NEISU</name>
<evidence type="ECO:0000259" key="1">
    <source>
        <dbReference type="Pfam" id="PF20613"/>
    </source>
</evidence>
<gene>
    <name evidence="2" type="ORF">NEISUBOT_05145</name>
</gene>
<reference evidence="2 3" key="1">
    <citation type="submission" date="2010-01" db="EMBL/GenBank/DDBJ databases">
        <authorList>
            <person name="Weinstock G."/>
            <person name="Sodergren E."/>
            <person name="Clifton S."/>
            <person name="Fulton L."/>
            <person name="Fulton B."/>
            <person name="Courtney L."/>
            <person name="Fronick C."/>
            <person name="Harrison M."/>
            <person name="Strong C."/>
            <person name="Farmer C."/>
            <person name="Delahaunty K."/>
            <person name="Markovic C."/>
            <person name="Hall O."/>
            <person name="Minx P."/>
            <person name="Tomlinson C."/>
            <person name="Mitreva M."/>
            <person name="Nelson J."/>
            <person name="Hou S."/>
            <person name="Wollam A."/>
            <person name="Pepin K.H."/>
            <person name="Johnson M."/>
            <person name="Bhonagiri V."/>
            <person name="Nash W.E."/>
            <person name="Warren W."/>
            <person name="Chinwalla A."/>
            <person name="Mardis E.R."/>
            <person name="Wilson R.K."/>
        </authorList>
    </citation>
    <scope>NUCLEOTIDE SEQUENCE [LARGE SCALE GENOMIC DNA]</scope>
    <source>
        <strain evidence="2 3">NJ9703</strain>
    </source>
</reference>
<comment type="caution">
    <text evidence="2">The sequence shown here is derived from an EMBL/GenBank/DDBJ whole genome shotgun (WGS) entry which is preliminary data.</text>
</comment>
<dbReference type="Pfam" id="PF20613">
    <property type="entry name" value="HipA_2"/>
    <property type="match status" value="1"/>
</dbReference>
<protein>
    <recommendedName>
        <fullName evidence="1">HipA-like kinase domain-containing protein</fullName>
    </recommendedName>
</protein>
<organism evidence="2 3">
    <name type="scientific">Neisseria subflava NJ9703</name>
    <dbReference type="NCBI Taxonomy" id="546268"/>
    <lineage>
        <taxon>Bacteria</taxon>
        <taxon>Pseudomonadati</taxon>
        <taxon>Pseudomonadota</taxon>
        <taxon>Betaproteobacteria</taxon>
        <taxon>Neisseriales</taxon>
        <taxon>Neisseriaceae</taxon>
        <taxon>Neisseria</taxon>
    </lineage>
</organism>
<dbReference type="Proteomes" id="UP000004621">
    <property type="component" value="Unassembled WGS sequence"/>
</dbReference>
<dbReference type="RefSeq" id="WP_004520691.1">
    <property type="nucleotide sequence ID" value="NZ_ACEO02000011.1"/>
</dbReference>
<feature type="domain" description="HipA-like kinase" evidence="1">
    <location>
        <begin position="4"/>
        <end position="237"/>
    </location>
</feature>
<evidence type="ECO:0000313" key="3">
    <source>
        <dbReference type="Proteomes" id="UP000004621"/>
    </source>
</evidence>
<evidence type="ECO:0000313" key="2">
    <source>
        <dbReference type="EMBL" id="EFC51418.1"/>
    </source>
</evidence>